<sequence>MAQPANHPFRFNLYDIAPREELRLTEKQRLQALNYFESEWRQHAYIDVLPTTIFVPKEVAERKLGIKRSVIIAGIDPEYIHVYDAPRFRSRKFVKKPEYDDSYFKPFVNVTKDDLKVVTVFNTAPQIPVDFAHRDCFVCQTRHSERKGRLTFALTCDHSACRDCWRTHCEFYLVRGMSPIPCVYGDCSEILTIGRATTLLCDEALNMMIAYEWRDTLRLKDTLRCAGCRHWMQRTNFFSKARNAICTCGCYTCLGCGKLDHTPLRCKDAAEWSRIRGIESEDEAAVEAENVWSLTRENFEDCLGPSKKIASKQFRKNLRFMKTNDRKHGKMLEKSMPMVARLLELRLAQQFANRKEMQPRSDDVSGEERNRRWSALEKSFTLALDTLEETRNKAKRLENCRRHIYSYYELYNFVSDIALREELRLTERQMFLARCFFEDWHHTYIDVLPTTVIVPKNVAESKLEIKQSVIMSGVDHEHVHVYAAPEFRTRKFVKNPQYAAGYYKSFVNIAKDDLKVITVFDNAPPWPVDVAQRACFVCKASHNERKEQRLFALPCGHWRCRACWRTHCEFYLVRGMSPIPCAHGDCCEKLTIGRAAVLLSDEALKICIANEWRAMLARKDRTVRCAGCRHWIQLTKFYNGSRRIAKCSCGCYTCLGCRKVDHTPLRCKDAAVWAHIRAIESEDEAAAKAEKIWGITRENFDDCLSPSRDIASEQYKKNLRSPACWNCDSPINAYSQDADQRWSNLEKYFTLALDTLEETRHKAKWLDDSRGWVLCCYALDNLEENVTLREELKLTDKQRFNAPIIDVLPTTILVHRELAEKKLEIKRCVIITAPDTEHITVHAAPKLCCRKPVNRDFLCPLYNAYVNIERCDLNVITTSDTVLPMPPEYHKRSCYYCNKLPNEKSETRLFALSCGHFTCRSCWLKHTKWALAREYSPIPCPAQNGYCNETLTISRAAALLNDSAISMMVGIEWRNKVRHPETLQCAGCKHFLMRNNFFRKVMSAGCACGCYTCVRCGQQDHTPLRCKDAATWNEVRSKENEEESAAEAEKVWNLTRGEFDECIAPVKEVVTEEFKKNIKFMKKHDRAHGTMLERDMPMVARMLEMRRVQLLAKKKELDPTSDTYYVAMDRWDELEQQFNRGLDTLGETKEKAVALDRCREHARSLDRLRANSHCRFLLMSPQATSTPDPKEFKFNECDITLREELNLSDKQRFNARHFFESDWKPAFIDVLPTTIVVHRELAERKLEIKRCIFITGTNPDNMMVFAAPKFCCRKPVNRTALIPKLNSFVNMEKCDLKVITPSDTAPARPADLEKQSCILCRDDGKIKRNLFGLSCAHLLCRQCWLGHCVYFLKGGVAPIPCMKPGCKEILTLSKAATLLSDSALAIFLELEWRHKLRKEDNLQCAGCGHWMERNSSYHKHLSAGCQCGSYTCVRCGQLEHSPLRCRDAVVWAEIRSKETEEDQAEEAEKIWSMSREDFDECLAPLKQVVSDQFRKNIRFMKTNDRLHGRQIERDMPMVARMLEMCRVQQLAQRKAMLKNYDTYYGDYDSNERWNNLEEIFFRCLDTRGDAKQKAADLDAHRGHVLYYYNY</sequence>
<dbReference type="SUPFAM" id="SSF57850">
    <property type="entry name" value="RING/U-box"/>
    <property type="match status" value="4"/>
</dbReference>
<accession>A0A2A6CJA3</accession>
<dbReference type="InterPro" id="IPR013083">
    <property type="entry name" value="Znf_RING/FYVE/PHD"/>
</dbReference>
<name>A0A2A6CJA3_PRIPA</name>
<dbReference type="InterPro" id="IPR044066">
    <property type="entry name" value="TRIAD_supradom"/>
</dbReference>
<dbReference type="GO" id="GO:0016567">
    <property type="term" value="P:protein ubiquitination"/>
    <property type="evidence" value="ECO:0007669"/>
    <property type="project" value="InterPro"/>
</dbReference>
<proteinExistence type="predicted"/>
<dbReference type="PROSITE" id="PS51873">
    <property type="entry name" value="TRIAD"/>
    <property type="match status" value="1"/>
</dbReference>
<gene>
    <name evidence="1" type="primary">WBGene00117945</name>
</gene>
<dbReference type="GO" id="GO:0031624">
    <property type="term" value="F:ubiquitin conjugating enzyme binding"/>
    <property type="evidence" value="ECO:0000318"/>
    <property type="project" value="GO_Central"/>
</dbReference>
<accession>A0A8R1YRK5</accession>
<dbReference type="Gene3D" id="3.30.40.10">
    <property type="entry name" value="Zinc/RING finger domain, C3HC4 (zinc finger)"/>
    <property type="match status" value="4"/>
</dbReference>
<evidence type="ECO:0000313" key="1">
    <source>
        <dbReference type="EnsemblMetazoa" id="PPA28391.1"/>
    </source>
</evidence>
<reference evidence="2" key="1">
    <citation type="journal article" date="2008" name="Nat. Genet.">
        <title>The Pristionchus pacificus genome provides a unique perspective on nematode lifestyle and parasitism.</title>
        <authorList>
            <person name="Dieterich C."/>
            <person name="Clifton S.W."/>
            <person name="Schuster L.N."/>
            <person name="Chinwalla A."/>
            <person name="Delehaunty K."/>
            <person name="Dinkelacker I."/>
            <person name="Fulton L."/>
            <person name="Fulton R."/>
            <person name="Godfrey J."/>
            <person name="Minx P."/>
            <person name="Mitreva M."/>
            <person name="Roeseler W."/>
            <person name="Tian H."/>
            <person name="Witte H."/>
            <person name="Yang S.P."/>
            <person name="Wilson R.K."/>
            <person name="Sommer R.J."/>
        </authorList>
    </citation>
    <scope>NUCLEOTIDE SEQUENCE [LARGE SCALE GENOMIC DNA]</scope>
    <source>
        <strain evidence="2">PS312</strain>
    </source>
</reference>
<dbReference type="PANTHER" id="PTHR11685">
    <property type="entry name" value="RBR FAMILY RING FINGER AND IBR DOMAIN-CONTAINING"/>
    <property type="match status" value="1"/>
</dbReference>
<keyword evidence="2" id="KW-1185">Reference proteome</keyword>
<dbReference type="Proteomes" id="UP000005239">
    <property type="component" value="Unassembled WGS sequence"/>
</dbReference>
<reference evidence="1" key="2">
    <citation type="submission" date="2022-06" db="UniProtKB">
        <authorList>
            <consortium name="EnsemblMetazoa"/>
        </authorList>
    </citation>
    <scope>IDENTIFICATION</scope>
    <source>
        <strain evidence="1">PS312</strain>
    </source>
</reference>
<dbReference type="GO" id="GO:0005737">
    <property type="term" value="C:cytoplasm"/>
    <property type="evidence" value="ECO:0000318"/>
    <property type="project" value="GO_Central"/>
</dbReference>
<dbReference type="GO" id="GO:0000151">
    <property type="term" value="C:ubiquitin ligase complex"/>
    <property type="evidence" value="ECO:0000318"/>
    <property type="project" value="GO_Central"/>
</dbReference>
<dbReference type="GO" id="GO:0006511">
    <property type="term" value="P:ubiquitin-dependent protein catabolic process"/>
    <property type="evidence" value="ECO:0000318"/>
    <property type="project" value="GO_Central"/>
</dbReference>
<protein>
    <submittedName>
        <fullName evidence="1">RING-type domain-containing protein</fullName>
    </submittedName>
</protein>
<evidence type="ECO:0000313" key="2">
    <source>
        <dbReference type="Proteomes" id="UP000005239"/>
    </source>
</evidence>
<dbReference type="EnsemblMetazoa" id="PPA28391.1">
    <property type="protein sequence ID" value="PPA28391.1"/>
    <property type="gene ID" value="WBGene00117945"/>
</dbReference>
<organism evidence="1 2">
    <name type="scientific">Pristionchus pacificus</name>
    <name type="common">Parasitic nematode worm</name>
    <dbReference type="NCBI Taxonomy" id="54126"/>
    <lineage>
        <taxon>Eukaryota</taxon>
        <taxon>Metazoa</taxon>
        <taxon>Ecdysozoa</taxon>
        <taxon>Nematoda</taxon>
        <taxon>Chromadorea</taxon>
        <taxon>Rhabditida</taxon>
        <taxon>Rhabditina</taxon>
        <taxon>Diplogasteromorpha</taxon>
        <taxon>Diplogasteroidea</taxon>
        <taxon>Neodiplogasteridae</taxon>
        <taxon>Pristionchus</taxon>
    </lineage>
</organism>
<dbReference type="InterPro" id="IPR031127">
    <property type="entry name" value="E3_UB_ligase_RBR"/>
</dbReference>
<dbReference type="GO" id="GO:0061630">
    <property type="term" value="F:ubiquitin protein ligase activity"/>
    <property type="evidence" value="ECO:0000318"/>
    <property type="project" value="GO_Central"/>
</dbReference>